<evidence type="ECO:0000313" key="1">
    <source>
        <dbReference type="EMBL" id="EEG70134.1"/>
    </source>
</evidence>
<reference evidence="1 2" key="1">
    <citation type="submission" date="2009-02" db="EMBL/GenBank/DDBJ databases">
        <title>Draft genome sequence of Bifidobacterium pseudocatenulatum (DSM 20438).</title>
        <authorList>
            <person name="Sudarsanam P."/>
            <person name="Ley R."/>
            <person name="Guruge J."/>
            <person name="Turnbaugh P.J."/>
            <person name="Mahowald M."/>
            <person name="Liep D."/>
            <person name="Gordon J."/>
        </authorList>
    </citation>
    <scope>NUCLEOTIDE SEQUENCE [LARGE SCALE GENOMIC DNA]</scope>
    <source>
        <strain evidence="1 2">DSM 20438</strain>
    </source>
</reference>
<proteinExistence type="predicted"/>
<protein>
    <submittedName>
        <fullName evidence="1">Uncharacterized protein</fullName>
    </submittedName>
</protein>
<accession>C0BUT1</accession>
<dbReference type="Proteomes" id="UP000003875">
    <property type="component" value="Unassembled WGS sequence"/>
</dbReference>
<name>C0BUT1_BIFPS</name>
<gene>
    <name evidence="1" type="ORF">BIFPSEUDO_04170</name>
</gene>
<comment type="caution">
    <text evidence="1">The sequence shown here is derived from an EMBL/GenBank/DDBJ whole genome shotgun (WGS) entry which is preliminary data.</text>
</comment>
<organism evidence="1 2">
    <name type="scientific">Bifidobacterium pseudocatenulatum DSM 20438 = JCM 1200 = LMG 10505</name>
    <dbReference type="NCBI Taxonomy" id="547043"/>
    <lineage>
        <taxon>Bacteria</taxon>
        <taxon>Bacillati</taxon>
        <taxon>Actinomycetota</taxon>
        <taxon>Actinomycetes</taxon>
        <taxon>Bifidobacteriales</taxon>
        <taxon>Bifidobacteriaceae</taxon>
        <taxon>Bifidobacterium</taxon>
    </lineage>
</organism>
<dbReference type="AlphaFoldDB" id="C0BUT1"/>
<evidence type="ECO:0000313" key="2">
    <source>
        <dbReference type="Proteomes" id="UP000003875"/>
    </source>
</evidence>
<dbReference type="EMBL" id="ABXX02000005">
    <property type="protein sequence ID" value="EEG70134.1"/>
    <property type="molecule type" value="Genomic_DNA"/>
</dbReference>
<sequence length="52" mass="6047">MFSDSGMLTNGKIPPLTGGIRTLENLADSTDAEYEEDRPEKQFLRKLQWMWE</sequence>
<reference evidence="1 2" key="2">
    <citation type="submission" date="2009-02" db="EMBL/GenBank/DDBJ databases">
        <authorList>
            <person name="Fulton L."/>
            <person name="Clifton S."/>
            <person name="Fulton B."/>
            <person name="Xu J."/>
            <person name="Minx P."/>
            <person name="Pepin K.H."/>
            <person name="Johnson M."/>
            <person name="Bhonagiri V."/>
            <person name="Nash W.E."/>
            <person name="Mardis E.R."/>
            <person name="Wilson R.K."/>
        </authorList>
    </citation>
    <scope>NUCLEOTIDE SEQUENCE [LARGE SCALE GENOMIC DNA]</scope>
    <source>
        <strain evidence="1 2">DSM 20438</strain>
    </source>
</reference>